<organism evidence="4 5">
    <name type="scientific">Olea europaea subsp. europaea</name>
    <dbReference type="NCBI Taxonomy" id="158383"/>
    <lineage>
        <taxon>Eukaryota</taxon>
        <taxon>Viridiplantae</taxon>
        <taxon>Streptophyta</taxon>
        <taxon>Embryophyta</taxon>
        <taxon>Tracheophyta</taxon>
        <taxon>Spermatophyta</taxon>
        <taxon>Magnoliopsida</taxon>
        <taxon>eudicotyledons</taxon>
        <taxon>Gunneridae</taxon>
        <taxon>Pentapetalae</taxon>
        <taxon>asterids</taxon>
        <taxon>lamiids</taxon>
        <taxon>Lamiales</taxon>
        <taxon>Oleaceae</taxon>
        <taxon>Oleeae</taxon>
        <taxon>Olea</taxon>
    </lineage>
</organism>
<dbReference type="AlphaFoldDB" id="A0A8S0RP66"/>
<keyword evidence="1" id="KW-0677">Repeat</keyword>
<dbReference type="PANTHER" id="PTHR24186">
    <property type="entry name" value="PROTEIN PHOSPHATASE 1 REGULATORY SUBUNIT"/>
    <property type="match status" value="1"/>
</dbReference>
<comment type="caution">
    <text evidence="4">The sequence shown here is derived from an EMBL/GenBank/DDBJ whole genome shotgun (WGS) entry which is preliminary data.</text>
</comment>
<protein>
    <submittedName>
        <fullName evidence="4">Ankyrin repeat-containing ITN1-like</fullName>
    </submittedName>
</protein>
<reference evidence="4 5" key="1">
    <citation type="submission" date="2019-12" db="EMBL/GenBank/DDBJ databases">
        <authorList>
            <person name="Alioto T."/>
            <person name="Alioto T."/>
            <person name="Gomez Garrido J."/>
        </authorList>
    </citation>
    <scope>NUCLEOTIDE SEQUENCE [LARGE SCALE GENOMIC DNA]</scope>
</reference>
<feature type="repeat" description="ANK" evidence="3">
    <location>
        <begin position="148"/>
        <end position="180"/>
    </location>
</feature>
<dbReference type="EMBL" id="CACTIH010003661">
    <property type="protein sequence ID" value="CAA2981009.1"/>
    <property type="molecule type" value="Genomic_DNA"/>
</dbReference>
<dbReference type="GO" id="GO:0005886">
    <property type="term" value="C:plasma membrane"/>
    <property type="evidence" value="ECO:0007669"/>
    <property type="project" value="TreeGrafter"/>
</dbReference>
<dbReference type="SUPFAM" id="SSF48403">
    <property type="entry name" value="Ankyrin repeat"/>
    <property type="match status" value="1"/>
</dbReference>
<keyword evidence="5" id="KW-1185">Reference proteome</keyword>
<evidence type="ECO:0000256" key="1">
    <source>
        <dbReference type="ARBA" id="ARBA00022737"/>
    </source>
</evidence>
<proteinExistence type="predicted"/>
<dbReference type="OrthoDB" id="301040at2759"/>
<name>A0A8S0RP66_OLEEU</name>
<evidence type="ECO:0000313" key="4">
    <source>
        <dbReference type="EMBL" id="CAA2981009.1"/>
    </source>
</evidence>
<dbReference type="Pfam" id="PF12796">
    <property type="entry name" value="Ank_2"/>
    <property type="match status" value="2"/>
</dbReference>
<dbReference type="PROSITE" id="PS50088">
    <property type="entry name" value="ANK_REPEAT"/>
    <property type="match status" value="1"/>
</dbReference>
<dbReference type="InterPro" id="IPR002110">
    <property type="entry name" value="Ankyrin_rpt"/>
</dbReference>
<accession>A0A8S0RP66</accession>
<dbReference type="SMART" id="SM00248">
    <property type="entry name" value="ANK"/>
    <property type="match status" value="4"/>
</dbReference>
<dbReference type="InterPro" id="IPR036770">
    <property type="entry name" value="Ankyrin_rpt-contain_sf"/>
</dbReference>
<evidence type="ECO:0000256" key="2">
    <source>
        <dbReference type="ARBA" id="ARBA00023043"/>
    </source>
</evidence>
<dbReference type="PANTHER" id="PTHR24186:SF48">
    <property type="entry name" value="ANKYRIN REPEAT-CONTAINING PROTEIN ITN1"/>
    <property type="match status" value="1"/>
</dbReference>
<sequence length="260" mass="28427">MEMEIPQKGDLAAVKQTLDDINSQMMGTLSRADFDREDVETRASVVNEVNELGETALYAAAERGHMGVSQGHHGYYLSAVDLKYFRLSSLLMFSGIVLVLLDRDPGLIKTVGPSNATPLVTAASKGHTAVVNESLSKDCSLLEVSRSNGKNALHLTVKQGHVDIVKALLDKDPQLARRTDKKGQTALLMAVKGVNSEVVILLLEADAAIVMLPEKFGNMALHVATRKKHSKLLRQLCTRPSEKFSPCRLLMSYYACLIHT</sequence>
<dbReference type="Gramene" id="OE9A113087T1">
    <property type="protein sequence ID" value="OE9A113087C1"/>
    <property type="gene ID" value="OE9A113087"/>
</dbReference>
<dbReference type="PROSITE" id="PS50297">
    <property type="entry name" value="ANK_REP_REGION"/>
    <property type="match status" value="1"/>
</dbReference>
<evidence type="ECO:0000256" key="3">
    <source>
        <dbReference type="PROSITE-ProRule" id="PRU00023"/>
    </source>
</evidence>
<evidence type="ECO:0000313" key="5">
    <source>
        <dbReference type="Proteomes" id="UP000594638"/>
    </source>
</evidence>
<dbReference type="Gene3D" id="1.25.40.20">
    <property type="entry name" value="Ankyrin repeat-containing domain"/>
    <property type="match status" value="1"/>
</dbReference>
<dbReference type="Proteomes" id="UP000594638">
    <property type="component" value="Unassembled WGS sequence"/>
</dbReference>
<keyword evidence="2 3" id="KW-0040">ANK repeat</keyword>
<gene>
    <name evidence="4" type="ORF">OLEA9_A113087</name>
</gene>